<evidence type="ECO:0000256" key="1">
    <source>
        <dbReference type="ARBA" id="ARBA00006961"/>
    </source>
</evidence>
<dbReference type="FunFam" id="3.40.50.360:FF:000001">
    <property type="entry name" value="NAD(P)H dehydrogenase (Quinone) FQR1-like"/>
    <property type="match status" value="1"/>
</dbReference>
<reference evidence="3" key="1">
    <citation type="journal article" date="2015" name="Nature">
        <title>Complex archaea that bridge the gap between prokaryotes and eukaryotes.</title>
        <authorList>
            <person name="Spang A."/>
            <person name="Saw J.H."/>
            <person name="Jorgensen S.L."/>
            <person name="Zaremba-Niedzwiedzka K."/>
            <person name="Martijn J."/>
            <person name="Lind A.E."/>
            <person name="van Eijk R."/>
            <person name="Schleper C."/>
            <person name="Guy L."/>
            <person name="Ettema T.J."/>
        </authorList>
    </citation>
    <scope>NUCLEOTIDE SEQUENCE</scope>
</reference>
<dbReference type="AlphaFoldDB" id="A0A0F9N6Z3"/>
<dbReference type="GO" id="GO:0010181">
    <property type="term" value="F:FMN binding"/>
    <property type="evidence" value="ECO:0007669"/>
    <property type="project" value="InterPro"/>
</dbReference>
<proteinExistence type="inferred from homology"/>
<organism evidence="3">
    <name type="scientific">marine sediment metagenome</name>
    <dbReference type="NCBI Taxonomy" id="412755"/>
    <lineage>
        <taxon>unclassified sequences</taxon>
        <taxon>metagenomes</taxon>
        <taxon>ecological metagenomes</taxon>
    </lineage>
</organism>
<dbReference type="PROSITE" id="PS50902">
    <property type="entry name" value="FLAVODOXIN_LIKE"/>
    <property type="match status" value="1"/>
</dbReference>
<comment type="similarity">
    <text evidence="1">Belongs to the WrbA family.</text>
</comment>
<dbReference type="GO" id="GO:0016020">
    <property type="term" value="C:membrane"/>
    <property type="evidence" value="ECO:0007669"/>
    <property type="project" value="TreeGrafter"/>
</dbReference>
<dbReference type="PANTHER" id="PTHR30546">
    <property type="entry name" value="FLAVODOXIN-RELATED PROTEIN WRBA-RELATED"/>
    <property type="match status" value="1"/>
</dbReference>
<dbReference type="GO" id="GO:0003955">
    <property type="term" value="F:NAD(P)H dehydrogenase (quinone) activity"/>
    <property type="evidence" value="ECO:0007669"/>
    <property type="project" value="InterPro"/>
</dbReference>
<dbReference type="InterPro" id="IPR005025">
    <property type="entry name" value="FMN_Rdtase-like_dom"/>
</dbReference>
<dbReference type="SUPFAM" id="SSF52218">
    <property type="entry name" value="Flavoproteins"/>
    <property type="match status" value="1"/>
</dbReference>
<dbReference type="EMBL" id="LAZR01003895">
    <property type="protein sequence ID" value="KKN13694.1"/>
    <property type="molecule type" value="Genomic_DNA"/>
</dbReference>
<accession>A0A0F9N6Z3</accession>
<evidence type="ECO:0000313" key="3">
    <source>
        <dbReference type="EMBL" id="KKN13694.1"/>
    </source>
</evidence>
<sequence>MNQTKPKILIVFYSMYGHIFRMANAAVEGVNEGGGQAILKQVAELIPEERWDENVRKAKEAMKHIPITSPQEDLKGIDGLIVATPTRFGNMTSQMRNFWDQTGGAWMEGTLIGKPAAVITSSNTQHGGQETTIIATMFTLLHHGCLLVGLPYSFKEQMTMEEISGGSPYGVSTIAGAQGERMPSLNELAMARGLAKRLTNIAERLRS</sequence>
<dbReference type="Gene3D" id="3.40.50.360">
    <property type="match status" value="1"/>
</dbReference>
<name>A0A0F9N6Z3_9ZZZZ</name>
<dbReference type="NCBIfam" id="TIGR01755">
    <property type="entry name" value="flav_wrbA"/>
    <property type="match status" value="1"/>
</dbReference>
<dbReference type="InterPro" id="IPR010089">
    <property type="entry name" value="Flavoprotein_WrbA-like"/>
</dbReference>
<feature type="domain" description="Flavodoxin-like" evidence="2">
    <location>
        <begin position="8"/>
        <end position="199"/>
    </location>
</feature>
<comment type="caution">
    <text evidence="3">The sequence shown here is derived from an EMBL/GenBank/DDBJ whole genome shotgun (WGS) entry which is preliminary data.</text>
</comment>
<dbReference type="Pfam" id="PF03358">
    <property type="entry name" value="FMN_red"/>
    <property type="match status" value="1"/>
</dbReference>
<dbReference type="NCBIfam" id="NF002999">
    <property type="entry name" value="PRK03767.1"/>
    <property type="match status" value="1"/>
</dbReference>
<dbReference type="InterPro" id="IPR029039">
    <property type="entry name" value="Flavoprotein-like_sf"/>
</dbReference>
<protein>
    <recommendedName>
        <fullName evidence="2">Flavodoxin-like domain-containing protein</fullName>
    </recommendedName>
</protein>
<dbReference type="InterPro" id="IPR008254">
    <property type="entry name" value="Flavodoxin/NO_synth"/>
</dbReference>
<dbReference type="PANTHER" id="PTHR30546:SF23">
    <property type="entry name" value="FLAVOPROTEIN-LIKE PROTEIN YCP4-RELATED"/>
    <property type="match status" value="1"/>
</dbReference>
<gene>
    <name evidence="3" type="ORF">LCGC14_1003770</name>
</gene>
<evidence type="ECO:0000259" key="2">
    <source>
        <dbReference type="PROSITE" id="PS50902"/>
    </source>
</evidence>